<sequence>MGDIQYNISGDVPFQTSERYWYVPTRYGEEDQEYYRGDLSG</sequence>
<proteinExistence type="predicted"/>
<dbReference type="EMBL" id="LAZR01009125">
    <property type="protein sequence ID" value="KKM74538.1"/>
    <property type="molecule type" value="Genomic_DNA"/>
</dbReference>
<comment type="caution">
    <text evidence="1">The sequence shown here is derived from an EMBL/GenBank/DDBJ whole genome shotgun (WGS) entry which is preliminary data.</text>
</comment>
<organism evidence="1">
    <name type="scientific">marine sediment metagenome</name>
    <dbReference type="NCBI Taxonomy" id="412755"/>
    <lineage>
        <taxon>unclassified sequences</taxon>
        <taxon>metagenomes</taxon>
        <taxon>ecological metagenomes</taxon>
    </lineage>
</organism>
<evidence type="ECO:0000313" key="1">
    <source>
        <dbReference type="EMBL" id="KKM74538.1"/>
    </source>
</evidence>
<reference evidence="1" key="1">
    <citation type="journal article" date="2015" name="Nature">
        <title>Complex archaea that bridge the gap between prokaryotes and eukaryotes.</title>
        <authorList>
            <person name="Spang A."/>
            <person name="Saw J.H."/>
            <person name="Jorgensen S.L."/>
            <person name="Zaremba-Niedzwiedzka K."/>
            <person name="Martijn J."/>
            <person name="Lind A.E."/>
            <person name="van Eijk R."/>
            <person name="Schleper C."/>
            <person name="Guy L."/>
            <person name="Ettema T.J."/>
        </authorList>
    </citation>
    <scope>NUCLEOTIDE SEQUENCE</scope>
</reference>
<accession>A0A0F9JXT6</accession>
<gene>
    <name evidence="1" type="ORF">LCGC14_1399270</name>
</gene>
<protein>
    <submittedName>
        <fullName evidence="1">Uncharacterized protein</fullName>
    </submittedName>
</protein>
<dbReference type="AlphaFoldDB" id="A0A0F9JXT6"/>
<name>A0A0F9JXT6_9ZZZZ</name>